<proteinExistence type="predicted"/>
<sequence>MVGFCTKIVEKISVPLFTKMKSMFQNTVTTINKSTRTLQIRFREPQRLDLESKEHGGSKVSMPNIDVPSKLIRSIIGQTYEYLPRDYELTNQDLIAQMTIDSSTGNCILVDMGDFFVISAYIHYMREQANKDKKVYYEPFLYDMLKGAGVFGVDEHSDNFITKTVKNYLFHELDLSSHKLGDLNVMKWPIEDINLFRFKLPGILLCWKTNKAAETTSVVQSSVVQSKDTKDNAYDVVILGSRQREFNSNRNIKETKEVDLGTRDQKYSSLLSIVSRISKQELIGGLLHYIQQINCAKTLESYPIRLKLKQLQSIPNKTKPLDRHCFNICICKIMYDNIQTIHKTKEAISNHCLDLQRWTTTGGVSAAFHENIDLAMSIGSWVEIHYKLSQYKSILIPVLHIQSFILVILILYVLDPNPLNPAYKNNPNMRYIKKLLNITEYFSKAMHKACPGSRWNENINLWSQKTVNNPVLDSWGLRWTPLGALLEELALACIRVARLPPPLVDV</sequence>
<dbReference type="AlphaFoldDB" id="A0A0E0KGI1"/>
<reference evidence="1" key="1">
    <citation type="submission" date="2015-04" db="UniProtKB">
        <authorList>
            <consortium name="EnsemblPlants"/>
        </authorList>
    </citation>
    <scope>IDENTIFICATION</scope>
</reference>
<accession>A0A0E0KGI1</accession>
<keyword evidence="2" id="KW-1185">Reference proteome</keyword>
<evidence type="ECO:0000313" key="2">
    <source>
        <dbReference type="Proteomes" id="UP000026962"/>
    </source>
</evidence>
<reference evidence="1" key="2">
    <citation type="submission" date="2018-05" db="EMBL/GenBank/DDBJ databases">
        <title>OpunRS2 (Oryza punctata Reference Sequence Version 2).</title>
        <authorList>
            <person name="Zhang J."/>
            <person name="Kudrna D."/>
            <person name="Lee S."/>
            <person name="Talag J."/>
            <person name="Welchert J."/>
            <person name="Wing R.A."/>
        </authorList>
    </citation>
    <scope>NUCLEOTIDE SEQUENCE [LARGE SCALE GENOMIC DNA]</scope>
</reference>
<dbReference type="EnsemblPlants" id="OPUNC03G24360.1">
    <property type="protein sequence ID" value="OPUNC03G24360.1"/>
    <property type="gene ID" value="OPUNC03G24360"/>
</dbReference>
<evidence type="ECO:0000313" key="1">
    <source>
        <dbReference type="EnsemblPlants" id="OPUNC03G24360.1"/>
    </source>
</evidence>
<organism evidence="1">
    <name type="scientific">Oryza punctata</name>
    <name type="common">Red rice</name>
    <dbReference type="NCBI Taxonomy" id="4537"/>
    <lineage>
        <taxon>Eukaryota</taxon>
        <taxon>Viridiplantae</taxon>
        <taxon>Streptophyta</taxon>
        <taxon>Embryophyta</taxon>
        <taxon>Tracheophyta</taxon>
        <taxon>Spermatophyta</taxon>
        <taxon>Magnoliopsida</taxon>
        <taxon>Liliopsida</taxon>
        <taxon>Poales</taxon>
        <taxon>Poaceae</taxon>
        <taxon>BOP clade</taxon>
        <taxon>Oryzoideae</taxon>
        <taxon>Oryzeae</taxon>
        <taxon>Oryzinae</taxon>
        <taxon>Oryza</taxon>
    </lineage>
</organism>
<protein>
    <submittedName>
        <fullName evidence="1">Uncharacterized protein</fullName>
    </submittedName>
</protein>
<name>A0A0E0KGI1_ORYPU</name>
<dbReference type="HOGENOM" id="CLU_017472_3_0_1"/>
<dbReference type="Proteomes" id="UP000026962">
    <property type="component" value="Chromosome 3"/>
</dbReference>
<dbReference type="Gramene" id="OPUNC03G24360.1">
    <property type="protein sequence ID" value="OPUNC03G24360.1"/>
    <property type="gene ID" value="OPUNC03G24360"/>
</dbReference>